<accession>A0ABP7GHT2</accession>
<dbReference type="InterPro" id="IPR000182">
    <property type="entry name" value="GNAT_dom"/>
</dbReference>
<dbReference type="RefSeq" id="WP_345655893.1">
    <property type="nucleotide sequence ID" value="NZ_BAABEP010000125.1"/>
</dbReference>
<protein>
    <submittedName>
        <fullName evidence="4">GNAT family N-acetyltransferase</fullName>
    </submittedName>
</protein>
<reference evidence="5" key="1">
    <citation type="journal article" date="2019" name="Int. J. Syst. Evol. Microbiol.">
        <title>The Global Catalogue of Microorganisms (GCM) 10K type strain sequencing project: providing services to taxonomists for standard genome sequencing and annotation.</title>
        <authorList>
            <consortium name="The Broad Institute Genomics Platform"/>
            <consortium name="The Broad Institute Genome Sequencing Center for Infectious Disease"/>
            <person name="Wu L."/>
            <person name="Ma J."/>
        </authorList>
    </citation>
    <scope>NUCLEOTIDE SEQUENCE [LARGE SCALE GENOMIC DNA]</scope>
    <source>
        <strain evidence="5">JCM 30846</strain>
    </source>
</reference>
<keyword evidence="2" id="KW-0012">Acyltransferase</keyword>
<dbReference type="Gene3D" id="3.40.630.30">
    <property type="match status" value="2"/>
</dbReference>
<keyword evidence="5" id="KW-1185">Reference proteome</keyword>
<dbReference type="InterPro" id="IPR050832">
    <property type="entry name" value="Bact_Acetyltransf"/>
</dbReference>
<evidence type="ECO:0000313" key="5">
    <source>
        <dbReference type="Proteomes" id="UP001499884"/>
    </source>
</evidence>
<evidence type="ECO:0000313" key="4">
    <source>
        <dbReference type="EMBL" id="GAA3764851.1"/>
    </source>
</evidence>
<dbReference type="InterPro" id="IPR016181">
    <property type="entry name" value="Acyl_CoA_acyltransferase"/>
</dbReference>
<evidence type="ECO:0000256" key="1">
    <source>
        <dbReference type="ARBA" id="ARBA00022679"/>
    </source>
</evidence>
<name>A0ABP7GHT2_9ACTN</name>
<evidence type="ECO:0000259" key="3">
    <source>
        <dbReference type="PROSITE" id="PS51186"/>
    </source>
</evidence>
<organism evidence="4 5">
    <name type="scientific">Streptomyces tremellae</name>
    <dbReference type="NCBI Taxonomy" id="1124239"/>
    <lineage>
        <taxon>Bacteria</taxon>
        <taxon>Bacillati</taxon>
        <taxon>Actinomycetota</taxon>
        <taxon>Actinomycetes</taxon>
        <taxon>Kitasatosporales</taxon>
        <taxon>Streptomycetaceae</taxon>
        <taxon>Streptomyces</taxon>
    </lineage>
</organism>
<proteinExistence type="predicted"/>
<feature type="domain" description="N-acetyltransferase" evidence="3">
    <location>
        <begin position="126"/>
        <end position="278"/>
    </location>
</feature>
<dbReference type="PANTHER" id="PTHR43877">
    <property type="entry name" value="AMINOALKYLPHOSPHONATE N-ACETYLTRANSFERASE-RELATED-RELATED"/>
    <property type="match status" value="1"/>
</dbReference>
<dbReference type="PANTHER" id="PTHR43877:SF2">
    <property type="entry name" value="AMINOALKYLPHOSPHONATE N-ACETYLTRANSFERASE-RELATED"/>
    <property type="match status" value="1"/>
</dbReference>
<dbReference type="PROSITE" id="PS51186">
    <property type="entry name" value="GNAT"/>
    <property type="match status" value="1"/>
</dbReference>
<evidence type="ECO:0000256" key="2">
    <source>
        <dbReference type="ARBA" id="ARBA00023315"/>
    </source>
</evidence>
<gene>
    <name evidence="4" type="ORF">GCM10023082_66920</name>
</gene>
<keyword evidence="1" id="KW-0808">Transferase</keyword>
<comment type="caution">
    <text evidence="4">The sequence shown here is derived from an EMBL/GenBank/DDBJ whole genome shotgun (WGS) entry which is preliminary data.</text>
</comment>
<dbReference type="EMBL" id="BAABEP010000125">
    <property type="protein sequence ID" value="GAA3764851.1"/>
    <property type="molecule type" value="Genomic_DNA"/>
</dbReference>
<dbReference type="Pfam" id="PF00583">
    <property type="entry name" value="Acetyltransf_1"/>
    <property type="match status" value="2"/>
</dbReference>
<dbReference type="SUPFAM" id="SSF55729">
    <property type="entry name" value="Acyl-CoA N-acyltransferases (Nat)"/>
    <property type="match status" value="2"/>
</dbReference>
<dbReference type="Proteomes" id="UP001499884">
    <property type="component" value="Unassembled WGS sequence"/>
</dbReference>
<sequence length="278" mass="29436">MTTTLRPTGPLQETPDGVKTRAYRVCVNSRPVGAVELGTDPAFGPTAGVVRALRIEEPDRGRGRGTVAALAAEEVLRGWGCRQVLASAPAGAEAAAGLLRVLGYAERSVTMVKEPAGEVQELPPGVTERAMAAGEFGQWSAGADARFAAHWADRGMTREQARLRAAAGRRQILPDGLRTPGTAFRVLVAEGSVVGRVWVARQEVAGLPGAHVYEVAVGEGHRGRGHGRSLMGVAERVAAGWGAARLGLHVFTDNTPAVRLYDALGYRVTERHFVKPLL</sequence>